<dbReference type="SUPFAM" id="SSF53756">
    <property type="entry name" value="UDP-Glycosyltransferase/glycogen phosphorylase"/>
    <property type="match status" value="1"/>
</dbReference>
<dbReference type="Pfam" id="PF00534">
    <property type="entry name" value="Glycos_transf_1"/>
    <property type="match status" value="1"/>
</dbReference>
<keyword evidence="2" id="KW-0808">Transferase</keyword>
<dbReference type="InterPro" id="IPR001296">
    <property type="entry name" value="Glyco_trans_1"/>
</dbReference>
<dbReference type="GO" id="GO:0016757">
    <property type="term" value="F:glycosyltransferase activity"/>
    <property type="evidence" value="ECO:0007669"/>
    <property type="project" value="UniProtKB-KW"/>
</dbReference>
<keyword evidence="3" id="KW-1185">Reference proteome</keyword>
<dbReference type="PANTHER" id="PTHR12526">
    <property type="entry name" value="GLYCOSYLTRANSFERASE"/>
    <property type="match status" value="1"/>
</dbReference>
<sequence>MKKQILFVIESLHCGGAEKSLVTLLNNLDYTHLDISVLLFCRGGLFEKLIPEEVKVLTREFPVAGNKIKYIGGRIKFWILKKMSYRKNMHASQLFWKSFGKYIPVLEKEFHIAIAYNQGFSTYFVSELVVSDKKYAWINTDYIKAGYNPSFDYKFYKSFDKVIAVSPESCNSFTVSMARIGVGINTKVIKDIVDKDLILSMSQEPLAQPFSDTCINLVTVARLTKPKGLDLALQSCRKLIDKGYKVHWYIIGEGMERKNIEYGIEKLGIADAVTLTGFTDNPYPYIKAADIYIQTSLFEGLGLSLIEASLLNKPIVTTNFDTACSIIEHGNTGLICKIDTDDIVKHIELYINDKKLRRTVASNLRDQDTKDKEISLDAFYSLL</sequence>
<dbReference type="EMBL" id="JBHSGN010000012">
    <property type="protein sequence ID" value="MFC4672539.1"/>
    <property type="molecule type" value="Genomic_DNA"/>
</dbReference>
<name>A0ABV9KRS9_9BACT</name>
<proteinExistence type="predicted"/>
<dbReference type="RefSeq" id="WP_379993719.1">
    <property type="nucleotide sequence ID" value="NZ_JBHSGN010000012.1"/>
</dbReference>
<dbReference type="EC" id="2.4.-.-" evidence="2"/>
<dbReference type="Proteomes" id="UP001596023">
    <property type="component" value="Unassembled WGS sequence"/>
</dbReference>
<protein>
    <submittedName>
        <fullName evidence="2">Glycosyltransferase</fullName>
        <ecNumber evidence="2">2.4.-.-</ecNumber>
    </submittedName>
</protein>
<evidence type="ECO:0000313" key="3">
    <source>
        <dbReference type="Proteomes" id="UP001596023"/>
    </source>
</evidence>
<evidence type="ECO:0000313" key="2">
    <source>
        <dbReference type="EMBL" id="MFC4672539.1"/>
    </source>
</evidence>
<evidence type="ECO:0000259" key="1">
    <source>
        <dbReference type="Pfam" id="PF00534"/>
    </source>
</evidence>
<dbReference type="CDD" id="cd03811">
    <property type="entry name" value="GT4_GT28_WabH-like"/>
    <property type="match status" value="1"/>
</dbReference>
<feature type="domain" description="Glycosyl transferase family 1" evidence="1">
    <location>
        <begin position="217"/>
        <end position="365"/>
    </location>
</feature>
<reference evidence="3" key="1">
    <citation type="journal article" date="2019" name="Int. J. Syst. Evol. Microbiol.">
        <title>The Global Catalogue of Microorganisms (GCM) 10K type strain sequencing project: providing services to taxonomists for standard genome sequencing and annotation.</title>
        <authorList>
            <consortium name="The Broad Institute Genomics Platform"/>
            <consortium name="The Broad Institute Genome Sequencing Center for Infectious Disease"/>
            <person name="Wu L."/>
            <person name="Ma J."/>
        </authorList>
    </citation>
    <scope>NUCLEOTIDE SEQUENCE [LARGE SCALE GENOMIC DNA]</scope>
    <source>
        <strain evidence="3">CCUG 66188</strain>
    </source>
</reference>
<comment type="caution">
    <text evidence="2">The sequence shown here is derived from an EMBL/GenBank/DDBJ whole genome shotgun (WGS) entry which is preliminary data.</text>
</comment>
<dbReference type="Gene3D" id="3.40.50.2000">
    <property type="entry name" value="Glycogen Phosphorylase B"/>
    <property type="match status" value="2"/>
</dbReference>
<gene>
    <name evidence="2" type="ORF">ACFO6W_02415</name>
</gene>
<keyword evidence="2" id="KW-0328">Glycosyltransferase</keyword>
<organism evidence="2 3">
    <name type="scientific">Dysgonomonas termitidis</name>
    <dbReference type="NCBI Taxonomy" id="1516126"/>
    <lineage>
        <taxon>Bacteria</taxon>
        <taxon>Pseudomonadati</taxon>
        <taxon>Bacteroidota</taxon>
        <taxon>Bacteroidia</taxon>
        <taxon>Bacteroidales</taxon>
        <taxon>Dysgonomonadaceae</taxon>
        <taxon>Dysgonomonas</taxon>
    </lineage>
</organism>
<accession>A0ABV9KRS9</accession>